<organism evidence="13 14">
    <name type="scientific">Brevundimonas aurifodinae</name>
    <dbReference type="NCBI Taxonomy" id="1508312"/>
    <lineage>
        <taxon>Bacteria</taxon>
        <taxon>Pseudomonadati</taxon>
        <taxon>Pseudomonadota</taxon>
        <taxon>Alphaproteobacteria</taxon>
        <taxon>Caulobacterales</taxon>
        <taxon>Caulobacteraceae</taxon>
        <taxon>Brevundimonas</taxon>
    </lineage>
</organism>
<keyword evidence="7 10" id="KW-0408">Iron</keyword>
<keyword evidence="3 10" id="KW-0949">S-adenosyl-L-methionine</keyword>
<keyword evidence="2 10" id="KW-0004">4Fe-4S</keyword>
<evidence type="ECO:0000256" key="10">
    <source>
        <dbReference type="HAMAP-Rule" id="MF_00089"/>
    </source>
</evidence>
<evidence type="ECO:0000313" key="13">
    <source>
        <dbReference type="EMBL" id="MEQ7154050.1"/>
    </source>
</evidence>
<dbReference type="NCBIfam" id="TIGR00190">
    <property type="entry name" value="thiC"/>
    <property type="match status" value="1"/>
</dbReference>
<feature type="domain" description="ThiC-associated" evidence="12">
    <location>
        <begin position="14"/>
        <end position="82"/>
    </location>
</feature>
<protein>
    <recommendedName>
        <fullName evidence="10">Phosphomethylpyrimidine synthase</fullName>
        <ecNumber evidence="10">4.1.99.17</ecNumber>
    </recommendedName>
    <alternativeName>
        <fullName evidence="10">Hydroxymethylpyrimidine phosphate synthase</fullName>
        <shortName evidence="10">HMP-P synthase</shortName>
        <shortName evidence="10">HMP-phosphate synthase</shortName>
        <shortName evidence="10">HMPP synthase</shortName>
    </alternativeName>
    <alternativeName>
        <fullName evidence="10">Thiamine biosynthesis protein ThiC</fullName>
    </alternativeName>
</protein>
<keyword evidence="8 10" id="KW-0411">Iron-sulfur</keyword>
<evidence type="ECO:0000259" key="12">
    <source>
        <dbReference type="Pfam" id="PF13667"/>
    </source>
</evidence>
<evidence type="ECO:0000256" key="9">
    <source>
        <dbReference type="ARBA" id="ARBA00023239"/>
    </source>
</evidence>
<dbReference type="GO" id="GO:0070284">
    <property type="term" value="F:phosphomethylpyrimidine synthase activity"/>
    <property type="evidence" value="ECO:0007669"/>
    <property type="project" value="UniProtKB-EC"/>
</dbReference>
<comment type="cofactor">
    <cofactor evidence="10">
        <name>[4Fe-4S] cluster</name>
        <dbReference type="ChEBI" id="CHEBI:49883"/>
    </cofactor>
    <text evidence="10">Binds 1 [4Fe-4S] cluster per subunit. The cluster is coordinated with 3 cysteines and an exchangeable S-adenosyl-L-methionine.</text>
</comment>
<dbReference type="PANTHER" id="PTHR30557">
    <property type="entry name" value="THIAMINE BIOSYNTHESIS PROTEIN THIC"/>
    <property type="match status" value="1"/>
</dbReference>
<dbReference type="NCBIfam" id="NF009895">
    <property type="entry name" value="PRK13352.1"/>
    <property type="match status" value="1"/>
</dbReference>
<feature type="binding site" evidence="10">
    <location>
        <position position="340"/>
    </location>
    <ligand>
        <name>substrate</name>
    </ligand>
</feature>
<accession>A0ABV1NJN6</accession>
<feature type="binding site" evidence="10">
    <location>
        <position position="275"/>
    </location>
    <ligand>
        <name>substrate</name>
    </ligand>
</feature>
<feature type="binding site" evidence="10">
    <location>
        <position position="596"/>
    </location>
    <ligand>
        <name>[4Fe-4S] cluster</name>
        <dbReference type="ChEBI" id="CHEBI:49883"/>
        <note>4Fe-4S-S-AdoMet</note>
    </ligand>
</feature>
<evidence type="ECO:0000313" key="14">
    <source>
        <dbReference type="Proteomes" id="UP001445732"/>
    </source>
</evidence>
<feature type="binding site" evidence="10">
    <location>
        <position position="246"/>
    </location>
    <ligand>
        <name>substrate</name>
    </ligand>
</feature>
<evidence type="ECO:0000256" key="7">
    <source>
        <dbReference type="ARBA" id="ARBA00023004"/>
    </source>
</evidence>
<keyword evidence="4 10" id="KW-0479">Metal-binding</keyword>
<keyword evidence="9 10" id="KW-0456">Lyase</keyword>
<keyword evidence="14" id="KW-1185">Reference proteome</keyword>
<dbReference type="Gene3D" id="3.20.20.540">
    <property type="entry name" value="Radical SAM ThiC family, central domain"/>
    <property type="match status" value="1"/>
</dbReference>
<dbReference type="EMBL" id="JBEGDD010000001">
    <property type="protein sequence ID" value="MEQ7154050.1"/>
    <property type="molecule type" value="Genomic_DNA"/>
</dbReference>
<evidence type="ECO:0000256" key="11">
    <source>
        <dbReference type="SAM" id="MobiDB-lite"/>
    </source>
</evidence>
<feature type="binding site" evidence="10">
    <location>
        <position position="467"/>
    </location>
    <ligand>
        <name>substrate</name>
    </ligand>
</feature>
<dbReference type="InterPro" id="IPR037509">
    <property type="entry name" value="ThiC"/>
</dbReference>
<comment type="catalytic activity">
    <reaction evidence="10">
        <text>5-amino-1-(5-phospho-beta-D-ribosyl)imidazole + S-adenosyl-L-methionine = 4-amino-2-methyl-5-(phosphooxymethyl)pyrimidine + CO + 5'-deoxyadenosine + formate + L-methionine + 3 H(+)</text>
        <dbReference type="Rhea" id="RHEA:24840"/>
        <dbReference type="ChEBI" id="CHEBI:15378"/>
        <dbReference type="ChEBI" id="CHEBI:15740"/>
        <dbReference type="ChEBI" id="CHEBI:17245"/>
        <dbReference type="ChEBI" id="CHEBI:17319"/>
        <dbReference type="ChEBI" id="CHEBI:57844"/>
        <dbReference type="ChEBI" id="CHEBI:58354"/>
        <dbReference type="ChEBI" id="CHEBI:59789"/>
        <dbReference type="ChEBI" id="CHEBI:137981"/>
        <dbReference type="EC" id="4.1.99.17"/>
    </reaction>
</comment>
<evidence type="ECO:0000256" key="4">
    <source>
        <dbReference type="ARBA" id="ARBA00022723"/>
    </source>
</evidence>
<evidence type="ECO:0000256" key="3">
    <source>
        <dbReference type="ARBA" id="ARBA00022691"/>
    </source>
</evidence>
<name>A0ABV1NJN6_9CAUL</name>
<dbReference type="SFLD" id="SFLDF00407">
    <property type="entry name" value="phosphomethylpyrimidine_syntha"/>
    <property type="match status" value="1"/>
</dbReference>
<reference evidence="13 14" key="1">
    <citation type="submission" date="2024-06" db="EMBL/GenBank/DDBJ databases">
        <title>Brevundimonas sp. C11.</title>
        <authorList>
            <person name="Maltman C."/>
        </authorList>
    </citation>
    <scope>NUCLEOTIDE SEQUENCE [LARGE SCALE GENOMIC DNA]</scope>
    <source>
        <strain evidence="13 14">C11</strain>
    </source>
</reference>
<feature type="compositionally biased region" description="Polar residues" evidence="11">
    <location>
        <begin position="171"/>
        <end position="185"/>
    </location>
</feature>
<feature type="binding site" evidence="10">
    <location>
        <position position="508"/>
    </location>
    <ligand>
        <name>Zn(2+)</name>
        <dbReference type="ChEBI" id="CHEBI:29105"/>
    </ligand>
</feature>
<feature type="binding site" evidence="10">
    <location>
        <begin position="360"/>
        <end position="362"/>
    </location>
    <ligand>
        <name>substrate</name>
    </ligand>
</feature>
<evidence type="ECO:0000256" key="8">
    <source>
        <dbReference type="ARBA" id="ARBA00023014"/>
    </source>
</evidence>
<comment type="caution">
    <text evidence="13">The sequence shown here is derived from an EMBL/GenBank/DDBJ whole genome shotgun (WGS) entry which is preliminary data.</text>
</comment>
<feature type="binding site" evidence="10">
    <location>
        <position position="588"/>
    </location>
    <ligand>
        <name>[4Fe-4S] cluster</name>
        <dbReference type="ChEBI" id="CHEBI:49883"/>
        <note>4Fe-4S-S-AdoMet</note>
    </ligand>
</feature>
<dbReference type="SFLD" id="SFLDS00113">
    <property type="entry name" value="Radical_SAM_Phosphomethylpyrim"/>
    <property type="match status" value="1"/>
</dbReference>
<dbReference type="Pfam" id="PF01964">
    <property type="entry name" value="ThiC_Rad_SAM"/>
    <property type="match status" value="1"/>
</dbReference>
<dbReference type="HAMAP" id="MF_00089">
    <property type="entry name" value="ThiC"/>
    <property type="match status" value="1"/>
</dbReference>
<dbReference type="NCBIfam" id="NF006763">
    <property type="entry name" value="PRK09284.1"/>
    <property type="match status" value="1"/>
</dbReference>
<comment type="similarity">
    <text evidence="10">Belongs to the ThiC family.</text>
</comment>
<gene>
    <name evidence="10 13" type="primary">thiC</name>
    <name evidence="13" type="ORF">ABN401_02355</name>
</gene>
<feature type="binding site" evidence="10">
    <location>
        <begin position="401"/>
        <end position="404"/>
    </location>
    <ligand>
        <name>substrate</name>
    </ligand>
</feature>
<evidence type="ECO:0000256" key="2">
    <source>
        <dbReference type="ARBA" id="ARBA00022485"/>
    </source>
</evidence>
<dbReference type="Pfam" id="PF13667">
    <property type="entry name" value="ThiC-associated"/>
    <property type="match status" value="1"/>
</dbReference>
<keyword evidence="6 10" id="KW-0784">Thiamine biosynthesis</keyword>
<comment type="function">
    <text evidence="1 10">Catalyzes the synthesis of the hydroxymethylpyrimidine phosphate (HMP-P) moiety of thiamine from aminoimidazole ribotide (AIR) in a radical S-adenosyl-L-methionine (SAM)-dependent reaction.</text>
</comment>
<feature type="binding site" evidence="10">
    <location>
        <position position="591"/>
    </location>
    <ligand>
        <name>[4Fe-4S] cluster</name>
        <dbReference type="ChEBI" id="CHEBI:49883"/>
        <note>4Fe-4S-S-AdoMet</note>
    </ligand>
</feature>
<dbReference type="Proteomes" id="UP001445732">
    <property type="component" value="Unassembled WGS sequence"/>
</dbReference>
<feature type="binding site" evidence="10">
    <location>
        <position position="304"/>
    </location>
    <ligand>
        <name>substrate</name>
    </ligand>
</feature>
<feature type="region of interest" description="Disordered" evidence="11">
    <location>
        <begin position="153"/>
        <end position="200"/>
    </location>
</feature>
<dbReference type="SFLD" id="SFLDG01114">
    <property type="entry name" value="phosphomethylpyrimidine_syntha"/>
    <property type="match status" value="1"/>
</dbReference>
<dbReference type="InterPro" id="IPR025747">
    <property type="entry name" value="ThiC-associated_dom"/>
</dbReference>
<dbReference type="InterPro" id="IPR038521">
    <property type="entry name" value="ThiC/Bza_core_dom"/>
</dbReference>
<dbReference type="Gene3D" id="6.10.250.620">
    <property type="match status" value="1"/>
</dbReference>
<evidence type="ECO:0000256" key="6">
    <source>
        <dbReference type="ARBA" id="ARBA00022977"/>
    </source>
</evidence>
<proteinExistence type="inferred from homology"/>
<evidence type="ECO:0000256" key="5">
    <source>
        <dbReference type="ARBA" id="ARBA00022833"/>
    </source>
</evidence>
<comment type="pathway">
    <text evidence="10">Cofactor biosynthesis; thiamine diphosphate biosynthesis.</text>
</comment>
<sequence length="643" mass="70492">MRETGAIPTGERAGSRKVYVSGELFSDIRVPFREVAVHPSANEPPVTIYDSSGPYTDPTVAIDIKRGLPLVKSSWQLDRGDIAPVANPREVKPEDNGHAEGRHLAPRFDTSRHKVFKGVPGRPVTQLEYARAGVITPEMEYVAIRENLRREGSRVEGRGSEGTITFADGSTMPSPNAAFSPSSTLDPRPSTRDGESFGASIPDFVTPEFVRQEIARGRAIIPHNINHPEVEPMIIGRNFLVKINANIGNSAVLSTVDDEVDKLVWATRWGADNVMDLSTGRNIHNIRDWIIRNSSVPIGTVPIYQALEKVGGVAEDLTFDIFADTLIEQAEQGVDYFTIHAGVRLPFVPLTANRVTGIVSRGGSIMAKWCLSHHKESFLYERFDEICEILRAYDVSFSLGDGLRPGSIADANDAAQFAELRTLGQLTRVAWDHGCQVMIEGPGHVPMHKIKANMDEQLKHCHEAPFYTLGPLTTDIAPGYDHITSAIGAAMIGWFGTAMLCYVTPKEHLGLPDRQDVKDGVITYKIAAHAADLAKGHPAARAHDDALSRARFEFRWEDQFNLGLDPETARKYHDETLPKEAHKTAHFCSMCGPKFCSMKISQDIRRDAQAQNDAGGSLAEAEAGMAEMSAKFRAGGGVVEVKV</sequence>
<dbReference type="PANTHER" id="PTHR30557:SF1">
    <property type="entry name" value="PHOSPHOMETHYLPYRIMIDINE SYNTHASE, CHLOROPLASTIC"/>
    <property type="match status" value="1"/>
</dbReference>
<comment type="subunit">
    <text evidence="10">Homodimer.</text>
</comment>
<dbReference type="InterPro" id="IPR002817">
    <property type="entry name" value="ThiC/BzaA/B"/>
</dbReference>
<feature type="binding site" evidence="10">
    <location>
        <position position="440"/>
    </location>
    <ligand>
        <name>substrate</name>
    </ligand>
</feature>
<evidence type="ECO:0000256" key="1">
    <source>
        <dbReference type="ARBA" id="ARBA00003175"/>
    </source>
</evidence>
<keyword evidence="5 10" id="KW-0862">Zinc</keyword>
<feature type="binding site" evidence="10">
    <location>
        <position position="444"/>
    </location>
    <ligand>
        <name>Zn(2+)</name>
        <dbReference type="ChEBI" id="CHEBI:29105"/>
    </ligand>
</feature>
<dbReference type="EC" id="4.1.99.17" evidence="10"/>